<keyword evidence="4" id="KW-1185">Reference proteome</keyword>
<name>A0AAP0NWT5_9MAGN</name>
<accession>A0AAP0NWT5</accession>
<evidence type="ECO:0000256" key="1">
    <source>
        <dbReference type="SAM" id="SignalP"/>
    </source>
</evidence>
<evidence type="ECO:0000313" key="3">
    <source>
        <dbReference type="EMBL" id="KAK9120580.1"/>
    </source>
</evidence>
<feature type="domain" description="Bulb-type lectin" evidence="2">
    <location>
        <begin position="29"/>
        <end position="137"/>
    </location>
</feature>
<gene>
    <name evidence="3" type="ORF">Syun_018197</name>
</gene>
<proteinExistence type="predicted"/>
<dbReference type="InterPro" id="IPR001480">
    <property type="entry name" value="Bulb-type_lectin_dom"/>
</dbReference>
<dbReference type="SMART" id="SM00108">
    <property type="entry name" value="B_lectin"/>
    <property type="match status" value="1"/>
</dbReference>
<reference evidence="3 4" key="1">
    <citation type="submission" date="2024-01" db="EMBL/GenBank/DDBJ databases">
        <title>Genome assemblies of Stephania.</title>
        <authorList>
            <person name="Yang L."/>
        </authorList>
    </citation>
    <scope>NUCLEOTIDE SEQUENCE [LARGE SCALE GENOMIC DNA]</scope>
    <source>
        <strain evidence="3">YNDBR</strain>
        <tissue evidence="3">Leaf</tissue>
    </source>
</reference>
<evidence type="ECO:0000313" key="4">
    <source>
        <dbReference type="Proteomes" id="UP001420932"/>
    </source>
</evidence>
<dbReference type="AlphaFoldDB" id="A0AAP0NWT5"/>
<dbReference type="InterPro" id="IPR036426">
    <property type="entry name" value="Bulb-type_lectin_dom_sf"/>
</dbReference>
<dbReference type="CDD" id="cd00028">
    <property type="entry name" value="B_lectin"/>
    <property type="match status" value="1"/>
</dbReference>
<feature type="signal peptide" evidence="1">
    <location>
        <begin position="1"/>
        <end position="28"/>
    </location>
</feature>
<dbReference type="SUPFAM" id="SSF51110">
    <property type="entry name" value="alpha-D-mannose-specific plant lectins"/>
    <property type="match status" value="1"/>
</dbReference>
<dbReference type="EMBL" id="JBBNAF010000008">
    <property type="protein sequence ID" value="KAK9120580.1"/>
    <property type="molecule type" value="Genomic_DNA"/>
</dbReference>
<dbReference type="Proteomes" id="UP001420932">
    <property type="component" value="Unassembled WGS sequence"/>
</dbReference>
<feature type="chain" id="PRO_5043009081" description="Bulb-type lectin domain-containing protein" evidence="1">
    <location>
        <begin position="29"/>
        <end position="150"/>
    </location>
</feature>
<dbReference type="Gene3D" id="2.90.10.10">
    <property type="entry name" value="Bulb-type lectin domain"/>
    <property type="match status" value="1"/>
</dbReference>
<comment type="caution">
    <text evidence="3">The sequence shown here is derived from an EMBL/GenBank/DDBJ whole genome shotgun (WGS) entry which is preliminary data.</text>
</comment>
<keyword evidence="1" id="KW-0732">Signal</keyword>
<protein>
    <recommendedName>
        <fullName evidence="2">Bulb-type lectin domain-containing protein</fullName>
    </recommendedName>
</protein>
<sequence>MASHTFDAKLALALALLTLLMIINGGVAEDMIFNGESLNTNEFIENGPYRFIMQPDCNLVLYVDRTRALWSSGTNGRGNACRATLQNNGNLVVVSGTDVVWSSNSARGANTYRLIVQTDGNVVIYGAALWATNTVQSPRGRKLLHALKML</sequence>
<dbReference type="PROSITE" id="PS50927">
    <property type="entry name" value="BULB_LECTIN"/>
    <property type="match status" value="1"/>
</dbReference>
<evidence type="ECO:0000259" key="2">
    <source>
        <dbReference type="PROSITE" id="PS50927"/>
    </source>
</evidence>
<organism evidence="3 4">
    <name type="scientific">Stephania yunnanensis</name>
    <dbReference type="NCBI Taxonomy" id="152371"/>
    <lineage>
        <taxon>Eukaryota</taxon>
        <taxon>Viridiplantae</taxon>
        <taxon>Streptophyta</taxon>
        <taxon>Embryophyta</taxon>
        <taxon>Tracheophyta</taxon>
        <taxon>Spermatophyta</taxon>
        <taxon>Magnoliopsida</taxon>
        <taxon>Ranunculales</taxon>
        <taxon>Menispermaceae</taxon>
        <taxon>Menispermoideae</taxon>
        <taxon>Cissampelideae</taxon>
        <taxon>Stephania</taxon>
    </lineage>
</organism>